<organism evidence="1">
    <name type="scientific">Anguilla anguilla</name>
    <name type="common">European freshwater eel</name>
    <name type="synonym">Muraena anguilla</name>
    <dbReference type="NCBI Taxonomy" id="7936"/>
    <lineage>
        <taxon>Eukaryota</taxon>
        <taxon>Metazoa</taxon>
        <taxon>Chordata</taxon>
        <taxon>Craniata</taxon>
        <taxon>Vertebrata</taxon>
        <taxon>Euteleostomi</taxon>
        <taxon>Actinopterygii</taxon>
        <taxon>Neopterygii</taxon>
        <taxon>Teleostei</taxon>
        <taxon>Anguilliformes</taxon>
        <taxon>Anguillidae</taxon>
        <taxon>Anguilla</taxon>
    </lineage>
</organism>
<sequence>MKIQSTSLIVKCLKEKESMTDRNHMGTSIRYHIQPKTLKEKTIIFYFSDRLN</sequence>
<evidence type="ECO:0000313" key="1">
    <source>
        <dbReference type="EMBL" id="JAH78969.1"/>
    </source>
</evidence>
<dbReference type="EMBL" id="GBXM01029608">
    <property type="protein sequence ID" value="JAH78969.1"/>
    <property type="molecule type" value="Transcribed_RNA"/>
</dbReference>
<dbReference type="AlphaFoldDB" id="A0A0E9VLG0"/>
<name>A0A0E9VLG0_ANGAN</name>
<accession>A0A0E9VLG0</accession>
<reference evidence="1" key="2">
    <citation type="journal article" date="2015" name="Fish Shellfish Immunol.">
        <title>Early steps in the European eel (Anguilla anguilla)-Vibrio vulnificus interaction in the gills: Role of the RtxA13 toxin.</title>
        <authorList>
            <person name="Callol A."/>
            <person name="Pajuelo D."/>
            <person name="Ebbesson L."/>
            <person name="Teles M."/>
            <person name="MacKenzie S."/>
            <person name="Amaro C."/>
        </authorList>
    </citation>
    <scope>NUCLEOTIDE SEQUENCE</scope>
</reference>
<proteinExistence type="predicted"/>
<reference evidence="1" key="1">
    <citation type="submission" date="2014-11" db="EMBL/GenBank/DDBJ databases">
        <authorList>
            <person name="Amaro Gonzalez C."/>
        </authorList>
    </citation>
    <scope>NUCLEOTIDE SEQUENCE</scope>
</reference>
<protein>
    <submittedName>
        <fullName evidence="1">Uncharacterized protein</fullName>
    </submittedName>
</protein>